<evidence type="ECO:0000313" key="4">
    <source>
        <dbReference type="EMBL" id="KAG4415109.1"/>
    </source>
</evidence>
<dbReference type="InterPro" id="IPR051609">
    <property type="entry name" value="NmrA/Isoflavone_reductase-like"/>
</dbReference>
<dbReference type="PANTHER" id="PTHR47706:SF9">
    <property type="entry name" value="NMRA-LIKE DOMAIN-CONTAINING PROTEIN-RELATED"/>
    <property type="match status" value="1"/>
</dbReference>
<dbReference type="SUPFAM" id="SSF51735">
    <property type="entry name" value="NAD(P)-binding Rossmann-fold domains"/>
    <property type="match status" value="1"/>
</dbReference>
<keyword evidence="5" id="KW-1185">Reference proteome</keyword>
<dbReference type="InterPro" id="IPR008030">
    <property type="entry name" value="NmrA-like"/>
</dbReference>
<protein>
    <recommendedName>
        <fullName evidence="3">NmrA-like domain-containing protein</fullName>
    </recommendedName>
</protein>
<name>A0A8H7W8T6_9HELO</name>
<dbReference type="AlphaFoldDB" id="A0A8H7W8T6"/>
<gene>
    <name evidence="4" type="ORF">IFR04_011746</name>
</gene>
<dbReference type="PANTHER" id="PTHR47706">
    <property type="entry name" value="NMRA-LIKE FAMILY PROTEIN"/>
    <property type="match status" value="1"/>
</dbReference>
<dbReference type="InterPro" id="IPR036291">
    <property type="entry name" value="NAD(P)-bd_dom_sf"/>
</dbReference>
<dbReference type="EMBL" id="JAFJYH010000235">
    <property type="protein sequence ID" value="KAG4415109.1"/>
    <property type="molecule type" value="Genomic_DNA"/>
</dbReference>
<keyword evidence="1" id="KW-0521">NADP</keyword>
<organism evidence="4 5">
    <name type="scientific">Cadophora malorum</name>
    <dbReference type="NCBI Taxonomy" id="108018"/>
    <lineage>
        <taxon>Eukaryota</taxon>
        <taxon>Fungi</taxon>
        <taxon>Dikarya</taxon>
        <taxon>Ascomycota</taxon>
        <taxon>Pezizomycotina</taxon>
        <taxon>Leotiomycetes</taxon>
        <taxon>Helotiales</taxon>
        <taxon>Ploettnerulaceae</taxon>
        <taxon>Cadophora</taxon>
    </lineage>
</organism>
<feature type="domain" description="NmrA-like" evidence="3">
    <location>
        <begin position="2"/>
        <end position="164"/>
    </location>
</feature>
<proteinExistence type="predicted"/>
<evidence type="ECO:0000256" key="2">
    <source>
        <dbReference type="ARBA" id="ARBA00023002"/>
    </source>
</evidence>
<dbReference type="GO" id="GO:0016491">
    <property type="term" value="F:oxidoreductase activity"/>
    <property type="evidence" value="ECO:0007669"/>
    <property type="project" value="UniProtKB-KW"/>
</dbReference>
<dbReference type="OrthoDB" id="9984533at2759"/>
<evidence type="ECO:0000313" key="5">
    <source>
        <dbReference type="Proteomes" id="UP000664132"/>
    </source>
</evidence>
<dbReference type="Proteomes" id="UP000664132">
    <property type="component" value="Unassembled WGS sequence"/>
</dbReference>
<evidence type="ECO:0000259" key="3">
    <source>
        <dbReference type="Pfam" id="PF05368"/>
    </source>
</evidence>
<accession>A0A8H7W8T6</accession>
<reference evidence="4" key="1">
    <citation type="submission" date="2021-02" db="EMBL/GenBank/DDBJ databases">
        <title>Genome sequence Cadophora malorum strain M34.</title>
        <authorList>
            <person name="Stefanovic E."/>
            <person name="Vu D."/>
            <person name="Scully C."/>
            <person name="Dijksterhuis J."/>
            <person name="Roader J."/>
            <person name="Houbraken J."/>
        </authorList>
    </citation>
    <scope>NUCLEOTIDE SEQUENCE</scope>
    <source>
        <strain evidence="4">M34</strain>
    </source>
</reference>
<dbReference type="Gene3D" id="3.40.50.720">
    <property type="entry name" value="NAD(P)-binding Rossmann-like Domain"/>
    <property type="match status" value="1"/>
</dbReference>
<dbReference type="Pfam" id="PF05368">
    <property type="entry name" value="NmrA"/>
    <property type="match status" value="1"/>
</dbReference>
<dbReference type="Gene3D" id="3.90.25.10">
    <property type="entry name" value="UDP-galactose 4-epimerase, domain 1"/>
    <property type="match status" value="1"/>
</dbReference>
<keyword evidence="2" id="KW-0560">Oxidoreductase</keyword>
<comment type="caution">
    <text evidence="4">The sequence shown here is derived from an EMBL/GenBank/DDBJ whole genome shotgun (WGS) entry which is preliminary data.</text>
</comment>
<sequence>MTQTKIIDAAVANGVKRFIPSDFALNTPDMSEIEHHLPALYQRLKPKKQILDYLSQKALQNPDFSWTAIGAAPLFDWTLKSGFLGTSVPNHTSTIIDSGNESYLTTTIQQFARAVVSTLQKPADTANKYLLVTSFKTTQNEILETVERATSQKFEVKKVDADAWKMEGVEMLQKGDFRGIGRFWGWFLCRDGNGHGAAGKDIIVGNELLRLPQEDMESVIKEIAGV</sequence>
<evidence type="ECO:0000256" key="1">
    <source>
        <dbReference type="ARBA" id="ARBA00022857"/>
    </source>
</evidence>